<feature type="region of interest" description="Disordered" evidence="1">
    <location>
        <begin position="525"/>
        <end position="640"/>
    </location>
</feature>
<gene>
    <name evidence="2" type="ORF">N0V93_005940</name>
</gene>
<name>A0A9W9CYH4_9PEZI</name>
<feature type="compositionally biased region" description="Basic and acidic residues" evidence="1">
    <location>
        <begin position="536"/>
        <end position="554"/>
    </location>
</feature>
<feature type="compositionally biased region" description="Basic residues" evidence="1">
    <location>
        <begin position="41"/>
        <end position="54"/>
    </location>
</feature>
<dbReference type="EMBL" id="JAPEVB010000003">
    <property type="protein sequence ID" value="KAJ4392315.1"/>
    <property type="molecule type" value="Genomic_DNA"/>
</dbReference>
<keyword evidence="3" id="KW-1185">Reference proteome</keyword>
<evidence type="ECO:0000313" key="2">
    <source>
        <dbReference type="EMBL" id="KAJ4392315.1"/>
    </source>
</evidence>
<feature type="region of interest" description="Disordered" evidence="1">
    <location>
        <begin position="1"/>
        <end position="116"/>
    </location>
</feature>
<feature type="compositionally biased region" description="Basic and acidic residues" evidence="1">
    <location>
        <begin position="56"/>
        <end position="81"/>
    </location>
</feature>
<dbReference type="OrthoDB" id="4590776at2759"/>
<sequence length="813" mass="89847">MAPSGRQRTFELVPNAPILGQQHPDDNAQPIYSKPPMTTKQAKKLHNQKNKGPKLSKAEQRRIELMEQDRIRKEFEKEKAQARARTAREKKKAKEEKEKEERKRKGLPLVDIHPSQDTISRFVSRVGGLIGVKRDSVEINTLDSVKEDPETVTDAGESDNEAGDEEEHVSDKENQGPVEGPESHREAKRRRLSQPDEKLVARMSPVASQLRAGPVAKIAHQLERESYSRASSVDTDDPINQTLLEEQIFADVEQASSRKDQAMDEKCQAVSATEQHPPDPVPQLSAPASSKPKEPGEPHPGPTRLQAPQRNTNSIGYDLAKTGATSYAKLNLSNRSFKKPPPPYVPAPRPTHSHTPPAFQMPDAPPKFKPPAVLSNLSVERPRFRPKHLNTSQRRHPSPTHQPPVPASDHTLPTSTQAFLLDYADEIFPSPTQEARELFEDPVAESPKPKVNSPRLSINGPTFRSEVATKEASAIAPHIRPGSRLPAPAPPTLAAENFFDSSFISTQDFMISTQDMLEIDTPSKAPTVSAAPQEPINREHPAPAPHARETEKSAVRVSAHPDTVQGCSQQPRMSPDEDKVDVDPSVAVASRSSGNRLDSRQSQDRRSSCTATRKCSSPRVTQCEQSNQVTASSRSLRSSYQRHTVVAQRCSTSDANNANQNTAQVLEVLTNPDRPRPKKRMFGSSGPGPEGLVAMERSYQEMRRQERAREARIRAQEKLGNPPAPLMQESDLNIAGFADDFSDDDFMESIVGLSSRRPSGTVQRDPDIQPCSLAQHATNVSASQETDYGDIDGDDLDFLKGDLSWLDEDLDDI</sequence>
<comment type="caution">
    <text evidence="2">The sequence shown here is derived from an EMBL/GenBank/DDBJ whole genome shotgun (WGS) entry which is preliminary data.</text>
</comment>
<reference evidence="2" key="1">
    <citation type="submission" date="2022-10" db="EMBL/GenBank/DDBJ databases">
        <title>Tapping the CABI collections for fungal endophytes: first genome assemblies for Collariella, Neodidymelliopsis, Ascochyta clinopodiicola, Didymella pomorum, Didymosphaeria variabile, Neocosmospora piperis and Neocucurbitaria cava.</title>
        <authorList>
            <person name="Hill R."/>
        </authorList>
    </citation>
    <scope>NUCLEOTIDE SEQUENCE</scope>
    <source>
        <strain evidence="2">IMI 355082</strain>
    </source>
</reference>
<feature type="compositionally biased region" description="Basic and acidic residues" evidence="1">
    <location>
        <begin position="597"/>
        <end position="607"/>
    </location>
</feature>
<feature type="region of interest" description="Disordered" evidence="1">
    <location>
        <begin position="133"/>
        <end position="413"/>
    </location>
</feature>
<feature type="compositionally biased region" description="Basic residues" evidence="1">
    <location>
        <begin position="384"/>
        <end position="398"/>
    </location>
</feature>
<accession>A0A9W9CYH4</accession>
<feature type="compositionally biased region" description="Pro residues" evidence="1">
    <location>
        <begin position="339"/>
        <end position="349"/>
    </location>
</feature>
<feature type="compositionally biased region" description="Polar residues" evidence="1">
    <location>
        <begin position="609"/>
        <end position="640"/>
    </location>
</feature>
<feature type="region of interest" description="Disordered" evidence="1">
    <location>
        <begin position="442"/>
        <end position="461"/>
    </location>
</feature>
<dbReference type="Proteomes" id="UP001140453">
    <property type="component" value="Unassembled WGS sequence"/>
</dbReference>
<feature type="compositionally biased region" description="Acidic residues" evidence="1">
    <location>
        <begin position="156"/>
        <end position="168"/>
    </location>
</feature>
<protein>
    <submittedName>
        <fullName evidence="2">Uncharacterized protein</fullName>
    </submittedName>
</protein>
<evidence type="ECO:0000256" key="1">
    <source>
        <dbReference type="SAM" id="MobiDB-lite"/>
    </source>
</evidence>
<proteinExistence type="predicted"/>
<feature type="region of interest" description="Disordered" evidence="1">
    <location>
        <begin position="672"/>
        <end position="692"/>
    </location>
</feature>
<organism evidence="2 3">
    <name type="scientific">Gnomoniopsis smithogilvyi</name>
    <dbReference type="NCBI Taxonomy" id="1191159"/>
    <lineage>
        <taxon>Eukaryota</taxon>
        <taxon>Fungi</taxon>
        <taxon>Dikarya</taxon>
        <taxon>Ascomycota</taxon>
        <taxon>Pezizomycotina</taxon>
        <taxon>Sordariomycetes</taxon>
        <taxon>Sordariomycetidae</taxon>
        <taxon>Diaporthales</taxon>
        <taxon>Gnomoniaceae</taxon>
        <taxon>Gnomoniopsis</taxon>
    </lineage>
</organism>
<feature type="compositionally biased region" description="Polar residues" evidence="1">
    <location>
        <begin position="306"/>
        <end position="315"/>
    </location>
</feature>
<feature type="compositionally biased region" description="Basic and acidic residues" evidence="1">
    <location>
        <begin position="256"/>
        <end position="267"/>
    </location>
</feature>
<feature type="compositionally biased region" description="Basic and acidic residues" evidence="1">
    <location>
        <begin position="92"/>
        <end position="103"/>
    </location>
</feature>
<dbReference type="AlphaFoldDB" id="A0A9W9CYH4"/>
<feature type="region of interest" description="Disordered" evidence="1">
    <location>
        <begin position="468"/>
        <end position="488"/>
    </location>
</feature>
<feature type="compositionally biased region" description="Polar residues" evidence="1">
    <location>
        <begin position="228"/>
        <end position="244"/>
    </location>
</feature>
<evidence type="ECO:0000313" key="3">
    <source>
        <dbReference type="Proteomes" id="UP001140453"/>
    </source>
</evidence>